<dbReference type="GO" id="GO:0016887">
    <property type="term" value="F:ATP hydrolysis activity"/>
    <property type="evidence" value="ECO:0007669"/>
    <property type="project" value="InterPro"/>
</dbReference>
<name>A0A9D1FDA2_9FIRM</name>
<reference evidence="5" key="2">
    <citation type="journal article" date="2021" name="PeerJ">
        <title>Extensive microbial diversity within the chicken gut microbiome revealed by metagenomics and culture.</title>
        <authorList>
            <person name="Gilroy R."/>
            <person name="Ravi A."/>
            <person name="Getino M."/>
            <person name="Pursley I."/>
            <person name="Horton D.L."/>
            <person name="Alikhan N.F."/>
            <person name="Baker D."/>
            <person name="Gharbi K."/>
            <person name="Hall N."/>
            <person name="Watson M."/>
            <person name="Adriaenssens E.M."/>
            <person name="Foster-Nyarko E."/>
            <person name="Jarju S."/>
            <person name="Secka A."/>
            <person name="Antonio M."/>
            <person name="Oren A."/>
            <person name="Chaudhuri R.R."/>
            <person name="La Ragione R."/>
            <person name="Hildebrand F."/>
            <person name="Pallen M.J."/>
        </authorList>
    </citation>
    <scope>NUCLEOTIDE SEQUENCE</scope>
    <source>
        <strain evidence="5">ChiHjej10B9-9673</strain>
    </source>
</reference>
<dbReference type="Proteomes" id="UP000824001">
    <property type="component" value="Unassembled WGS sequence"/>
</dbReference>
<evidence type="ECO:0000256" key="1">
    <source>
        <dbReference type="ARBA" id="ARBA00022448"/>
    </source>
</evidence>
<evidence type="ECO:0000313" key="6">
    <source>
        <dbReference type="Proteomes" id="UP000824001"/>
    </source>
</evidence>
<organism evidence="5 6">
    <name type="scientific">Candidatus Scatomorpha merdipullorum</name>
    <dbReference type="NCBI Taxonomy" id="2840927"/>
    <lineage>
        <taxon>Bacteria</taxon>
        <taxon>Bacillati</taxon>
        <taxon>Bacillota</taxon>
        <taxon>Clostridia</taxon>
        <taxon>Eubacteriales</taxon>
        <taxon>Candidatus Scatomorpha</taxon>
    </lineage>
</organism>
<reference evidence="5" key="1">
    <citation type="submission" date="2020-10" db="EMBL/GenBank/DDBJ databases">
        <authorList>
            <person name="Gilroy R."/>
        </authorList>
    </citation>
    <scope>NUCLEOTIDE SEQUENCE</scope>
    <source>
        <strain evidence="5">ChiHjej10B9-9673</strain>
    </source>
</reference>
<dbReference type="PROSITE" id="PS50893">
    <property type="entry name" value="ABC_TRANSPORTER_2"/>
    <property type="match status" value="1"/>
</dbReference>
<feature type="domain" description="ABC transporter" evidence="4">
    <location>
        <begin position="4"/>
        <end position="226"/>
    </location>
</feature>
<dbReference type="EMBL" id="DVJK01000153">
    <property type="protein sequence ID" value="HIS66992.1"/>
    <property type="molecule type" value="Genomic_DNA"/>
</dbReference>
<dbReference type="SMART" id="SM00382">
    <property type="entry name" value="AAA"/>
    <property type="match status" value="1"/>
</dbReference>
<comment type="caution">
    <text evidence="5">The sequence shown here is derived from an EMBL/GenBank/DDBJ whole genome shotgun (WGS) entry which is preliminary data.</text>
</comment>
<protein>
    <submittedName>
        <fullName evidence="5">ABC transporter ATP-binding protein</fullName>
    </submittedName>
</protein>
<dbReference type="GO" id="GO:0005524">
    <property type="term" value="F:ATP binding"/>
    <property type="evidence" value="ECO:0007669"/>
    <property type="project" value="UniProtKB-KW"/>
</dbReference>
<evidence type="ECO:0000313" key="5">
    <source>
        <dbReference type="EMBL" id="HIS66992.1"/>
    </source>
</evidence>
<accession>A0A9D1FDA2</accession>
<evidence type="ECO:0000256" key="3">
    <source>
        <dbReference type="ARBA" id="ARBA00022840"/>
    </source>
</evidence>
<dbReference type="InterPro" id="IPR051782">
    <property type="entry name" value="ABC_Transporter_VariousFunc"/>
</dbReference>
<evidence type="ECO:0000259" key="4">
    <source>
        <dbReference type="PROSITE" id="PS50893"/>
    </source>
</evidence>
<sequence length="235" mass="25416">MPVFECRELEKRYGAAEALAGVSLRAEAGRVLGLLGPNGAGKTTLIKLACGLLQPTGGEIRICGLAPGAETKKLVSFLPDRMCLPAHMSAEELLGFYGDFFEDFERERAERLLASLGIDKKQRVRRMSRGAKEKLQLVLAMSRRAKLYLLDEPIGGVDPASREFIISAIMSNRAPDAAVIIATQLISEVELILDDAVFLDAGRVVLSGEADALRSSSGKSVDKLFREVFKCSASS</sequence>
<dbReference type="PANTHER" id="PTHR42939:SF1">
    <property type="entry name" value="ABC TRANSPORTER ATP-BINDING PROTEIN ALBC-RELATED"/>
    <property type="match status" value="1"/>
</dbReference>
<dbReference type="InterPro" id="IPR003439">
    <property type="entry name" value="ABC_transporter-like_ATP-bd"/>
</dbReference>
<dbReference type="AlphaFoldDB" id="A0A9D1FDA2"/>
<dbReference type="SUPFAM" id="SSF52540">
    <property type="entry name" value="P-loop containing nucleoside triphosphate hydrolases"/>
    <property type="match status" value="1"/>
</dbReference>
<keyword evidence="2" id="KW-0547">Nucleotide-binding</keyword>
<proteinExistence type="predicted"/>
<evidence type="ECO:0000256" key="2">
    <source>
        <dbReference type="ARBA" id="ARBA00022741"/>
    </source>
</evidence>
<dbReference type="InterPro" id="IPR003593">
    <property type="entry name" value="AAA+_ATPase"/>
</dbReference>
<dbReference type="InterPro" id="IPR027417">
    <property type="entry name" value="P-loop_NTPase"/>
</dbReference>
<keyword evidence="1" id="KW-0813">Transport</keyword>
<gene>
    <name evidence="5" type="ORF">IAC18_05450</name>
</gene>
<dbReference type="Gene3D" id="3.40.50.300">
    <property type="entry name" value="P-loop containing nucleotide triphosphate hydrolases"/>
    <property type="match status" value="1"/>
</dbReference>
<dbReference type="Pfam" id="PF00005">
    <property type="entry name" value="ABC_tran"/>
    <property type="match status" value="1"/>
</dbReference>
<dbReference type="PANTHER" id="PTHR42939">
    <property type="entry name" value="ABC TRANSPORTER ATP-BINDING PROTEIN ALBC-RELATED"/>
    <property type="match status" value="1"/>
</dbReference>
<keyword evidence="3 5" id="KW-0067">ATP-binding</keyword>
<dbReference type="CDD" id="cd03230">
    <property type="entry name" value="ABC_DR_subfamily_A"/>
    <property type="match status" value="1"/>
</dbReference>